<sequence>MIHAKNKTALLELKKDLELVHSGAEILEEKRNILLKEIISLLDEVEKERQNLDKAVRESYTVLIKAFMESGKVQLKKEASLPVFHGKLHVYEKSFIGILVPKITYELQQIRFPLNISGETLFLELARKSFTEATALILALAEIEFKAWRIAEELKKTVVRVNALQKYYVPQYEQAIKETSASLEEVEREFLIVVKKAKERSMDQH</sequence>
<evidence type="ECO:0000256" key="2">
    <source>
        <dbReference type="ARBA" id="ARBA00022448"/>
    </source>
</evidence>
<evidence type="ECO:0000313" key="5">
    <source>
        <dbReference type="EMBL" id="KYJ86548.1"/>
    </source>
</evidence>
<name>A0A151CG90_9BACT</name>
<dbReference type="Gene3D" id="1.10.287.3240">
    <property type="match status" value="1"/>
</dbReference>
<keyword evidence="4" id="KW-0175">Coiled coil</keyword>
<keyword evidence="3" id="KW-0406">Ion transport</keyword>
<keyword evidence="2" id="KW-0813">Transport</keyword>
<dbReference type="Proteomes" id="UP000075359">
    <property type="component" value="Unassembled WGS sequence"/>
</dbReference>
<comment type="caution">
    <text evidence="5">The sequence shown here is derived from an EMBL/GenBank/DDBJ whole genome shotgun (WGS) entry which is preliminary data.</text>
</comment>
<dbReference type="OrthoDB" id="13372at2"/>
<dbReference type="EMBL" id="LNKT01000023">
    <property type="protein sequence ID" value="KYJ86548.1"/>
    <property type="molecule type" value="Genomic_DNA"/>
</dbReference>
<dbReference type="NCBIfam" id="TIGR00309">
    <property type="entry name" value="V_ATPase_subD"/>
    <property type="match status" value="1"/>
</dbReference>
<dbReference type="Pfam" id="PF01813">
    <property type="entry name" value="ATP-synt_D"/>
    <property type="match status" value="1"/>
</dbReference>
<reference evidence="5 6" key="1">
    <citation type="submission" date="2015-11" db="EMBL/GenBank/DDBJ databases">
        <title>Draft genome of Sulfurovum riftiae 1812E, a member of the Epsilonproteobacteria isolated from the tube of the deep-sea hydrothermal vent tubewom Riftia pachyptila.</title>
        <authorList>
            <person name="Vetriani C."/>
            <person name="Giovannelli D."/>
        </authorList>
    </citation>
    <scope>NUCLEOTIDE SEQUENCE [LARGE SCALE GENOMIC DNA]</scope>
    <source>
        <strain evidence="5 6">1812E</strain>
    </source>
</reference>
<proteinExistence type="inferred from homology"/>
<evidence type="ECO:0000256" key="1">
    <source>
        <dbReference type="ARBA" id="ARBA00005850"/>
    </source>
</evidence>
<comment type="similarity">
    <text evidence="1">Belongs to the V-ATPase D subunit family.</text>
</comment>
<evidence type="ECO:0000256" key="3">
    <source>
        <dbReference type="ARBA" id="ARBA00023065"/>
    </source>
</evidence>
<accession>A0A151CG90</accession>
<dbReference type="STRING" id="1630136.AS592_07025"/>
<dbReference type="InterPro" id="IPR002699">
    <property type="entry name" value="V_ATPase_D"/>
</dbReference>
<evidence type="ECO:0000313" key="6">
    <source>
        <dbReference type="Proteomes" id="UP000075359"/>
    </source>
</evidence>
<feature type="coiled-coil region" evidence="4">
    <location>
        <begin position="24"/>
        <end position="58"/>
    </location>
</feature>
<dbReference type="PANTHER" id="PTHR11671">
    <property type="entry name" value="V-TYPE ATP SYNTHASE SUBUNIT D"/>
    <property type="match status" value="1"/>
</dbReference>
<keyword evidence="6" id="KW-1185">Reference proteome</keyword>
<gene>
    <name evidence="5" type="ORF">AS592_07025</name>
</gene>
<evidence type="ECO:0000256" key="4">
    <source>
        <dbReference type="SAM" id="Coils"/>
    </source>
</evidence>
<dbReference type="GO" id="GO:0046961">
    <property type="term" value="F:proton-transporting ATPase activity, rotational mechanism"/>
    <property type="evidence" value="ECO:0007669"/>
    <property type="project" value="InterPro"/>
</dbReference>
<protein>
    <submittedName>
        <fullName evidence="5">ATPase</fullName>
    </submittedName>
</protein>
<dbReference type="RefSeq" id="WP_067330865.1">
    <property type="nucleotide sequence ID" value="NZ_LNKT01000023.1"/>
</dbReference>
<dbReference type="AlphaFoldDB" id="A0A151CG90"/>
<organism evidence="5 6">
    <name type="scientific">Sulfurovum riftiae</name>
    <dbReference type="NCBI Taxonomy" id="1630136"/>
    <lineage>
        <taxon>Bacteria</taxon>
        <taxon>Pseudomonadati</taxon>
        <taxon>Campylobacterota</taxon>
        <taxon>Epsilonproteobacteria</taxon>
        <taxon>Campylobacterales</taxon>
        <taxon>Sulfurovaceae</taxon>
        <taxon>Sulfurovum</taxon>
    </lineage>
</organism>